<reference evidence="3 4" key="1">
    <citation type="submission" date="2018-06" db="EMBL/GenBank/DDBJ databases">
        <authorList>
            <consortium name="Pathogen Informatics"/>
            <person name="Doyle S."/>
        </authorList>
    </citation>
    <scope>NUCLEOTIDE SEQUENCE [LARGE SCALE GENOMIC DNA]</scope>
    <source>
        <strain evidence="2 4">NCTC13465</strain>
        <strain evidence="1 3">NCTC9601</strain>
    </source>
</reference>
<dbReference type="EMBL" id="UAWQ01000002">
    <property type="protein sequence ID" value="SQC36595.1"/>
    <property type="molecule type" value="Genomic_DNA"/>
</dbReference>
<gene>
    <name evidence="2" type="ORF">NCTC13465_00240</name>
    <name evidence="1" type="ORF">NCTC9601_03188</name>
</gene>
<dbReference type="EMBL" id="UASN01000020">
    <property type="protein sequence ID" value="SPX56000.1"/>
    <property type="molecule type" value="Genomic_DNA"/>
</dbReference>
<dbReference type="Proteomes" id="UP000251721">
    <property type="component" value="Unassembled WGS sequence"/>
</dbReference>
<proteinExistence type="predicted"/>
<evidence type="ECO:0000313" key="3">
    <source>
        <dbReference type="Proteomes" id="UP000251123"/>
    </source>
</evidence>
<evidence type="ECO:0000313" key="4">
    <source>
        <dbReference type="Proteomes" id="UP000251721"/>
    </source>
</evidence>
<name>A0A2X3ES73_KLEPN</name>
<dbReference type="Proteomes" id="UP000251123">
    <property type="component" value="Unassembled WGS sequence"/>
</dbReference>
<sequence length="40" mass="4581">MTALLGKALKPIPVNETLLDYLQPQKRLQFIKQWRSAAAK</sequence>
<dbReference type="Gene3D" id="3.40.190.10">
    <property type="entry name" value="Periplasmic binding protein-like II"/>
    <property type="match status" value="2"/>
</dbReference>
<evidence type="ECO:0000313" key="1">
    <source>
        <dbReference type="EMBL" id="SPX56000.1"/>
    </source>
</evidence>
<organism evidence="2 4">
    <name type="scientific">Klebsiella pneumoniae</name>
    <dbReference type="NCBI Taxonomy" id="573"/>
    <lineage>
        <taxon>Bacteria</taxon>
        <taxon>Pseudomonadati</taxon>
        <taxon>Pseudomonadota</taxon>
        <taxon>Gammaproteobacteria</taxon>
        <taxon>Enterobacterales</taxon>
        <taxon>Enterobacteriaceae</taxon>
        <taxon>Klebsiella/Raoultella group</taxon>
        <taxon>Klebsiella</taxon>
        <taxon>Klebsiella pneumoniae complex</taxon>
    </lineage>
</organism>
<evidence type="ECO:0000313" key="2">
    <source>
        <dbReference type="EMBL" id="SQC36595.1"/>
    </source>
</evidence>
<accession>A0A2X3ES73</accession>
<protein>
    <submittedName>
        <fullName evidence="2">ABC transporter, periplasmmic iron binding protein</fullName>
    </submittedName>
</protein>
<dbReference type="AlphaFoldDB" id="A0A2X3ES73"/>